<protein>
    <submittedName>
        <fullName evidence="1">Uncharacterized protein</fullName>
    </submittedName>
</protein>
<evidence type="ECO:0000313" key="1">
    <source>
        <dbReference type="EMBL" id="KAI0059872.1"/>
    </source>
</evidence>
<name>A0ACB8SUK1_9AGAM</name>
<keyword evidence="2" id="KW-1185">Reference proteome</keyword>
<sequence length="480" mass="52964">MCLLLVSLFPFLVDTVGSSPLASPATSISTNGTISADTLAPTSASNTCTDIATSRTRRTIVCSSLATILACVWTAVHRNVPGLSKADASRFWRIMGPVPEAAKIVVVTLLVPEWVLAWAVRQFLTARAVERELEAARSDAKAVWDAKIELLREMTRGTAQKEPTAVIQRYHKDGVRVAHHRVPRADWTARHGFLVITGGFHYYENGEPQCPLSRWDAIELAKTGGLVPPTEQEIRGWSQRNALSKIFAVIQTLWFIVQAAARSVEGPSLTQLAIMTLGYTTITVAMYIAWWDKPQNIGGPVRVSVKRLPEPKPAVELGRLRRLFRVIAGSQDDDVDLRRKRGVPTFYSGRNKNDDYDLYGDLVALAAAMVFGAVHCAAWNNTFPSHAEQVIWRFSSLAIIALPGVMLAATLLLWSLTWARASTVVKVAFFFMLVLAFVVVAPVYVAARSLLLVLSFTTLRSLPLDAYEAVQWTLLIPHFT</sequence>
<dbReference type="Proteomes" id="UP000814140">
    <property type="component" value="Unassembled WGS sequence"/>
</dbReference>
<proteinExistence type="predicted"/>
<accession>A0ACB8SUK1</accession>
<reference evidence="1" key="2">
    <citation type="journal article" date="2022" name="New Phytol.">
        <title>Evolutionary transition to the ectomycorrhizal habit in the genomes of a hyperdiverse lineage of mushroom-forming fungi.</title>
        <authorList>
            <person name="Looney B."/>
            <person name="Miyauchi S."/>
            <person name="Morin E."/>
            <person name="Drula E."/>
            <person name="Courty P.E."/>
            <person name="Kohler A."/>
            <person name="Kuo A."/>
            <person name="LaButti K."/>
            <person name="Pangilinan J."/>
            <person name="Lipzen A."/>
            <person name="Riley R."/>
            <person name="Andreopoulos W."/>
            <person name="He G."/>
            <person name="Johnson J."/>
            <person name="Nolan M."/>
            <person name="Tritt A."/>
            <person name="Barry K.W."/>
            <person name="Grigoriev I.V."/>
            <person name="Nagy L.G."/>
            <person name="Hibbett D."/>
            <person name="Henrissat B."/>
            <person name="Matheny P.B."/>
            <person name="Labbe J."/>
            <person name="Martin F.M."/>
        </authorList>
    </citation>
    <scope>NUCLEOTIDE SEQUENCE</scope>
    <source>
        <strain evidence="1">HHB10654</strain>
    </source>
</reference>
<evidence type="ECO:0000313" key="2">
    <source>
        <dbReference type="Proteomes" id="UP000814140"/>
    </source>
</evidence>
<reference evidence="1" key="1">
    <citation type="submission" date="2021-03" db="EMBL/GenBank/DDBJ databases">
        <authorList>
            <consortium name="DOE Joint Genome Institute"/>
            <person name="Ahrendt S."/>
            <person name="Looney B.P."/>
            <person name="Miyauchi S."/>
            <person name="Morin E."/>
            <person name="Drula E."/>
            <person name="Courty P.E."/>
            <person name="Chicoki N."/>
            <person name="Fauchery L."/>
            <person name="Kohler A."/>
            <person name="Kuo A."/>
            <person name="Labutti K."/>
            <person name="Pangilinan J."/>
            <person name="Lipzen A."/>
            <person name="Riley R."/>
            <person name="Andreopoulos W."/>
            <person name="He G."/>
            <person name="Johnson J."/>
            <person name="Barry K.W."/>
            <person name="Grigoriev I.V."/>
            <person name="Nagy L."/>
            <person name="Hibbett D."/>
            <person name="Henrissat B."/>
            <person name="Matheny P.B."/>
            <person name="Labbe J."/>
            <person name="Martin F."/>
        </authorList>
    </citation>
    <scope>NUCLEOTIDE SEQUENCE</scope>
    <source>
        <strain evidence="1">HHB10654</strain>
    </source>
</reference>
<comment type="caution">
    <text evidence="1">The sequence shown here is derived from an EMBL/GenBank/DDBJ whole genome shotgun (WGS) entry which is preliminary data.</text>
</comment>
<gene>
    <name evidence="1" type="ORF">BV25DRAFT_1808425</name>
</gene>
<organism evidence="1 2">
    <name type="scientific">Artomyces pyxidatus</name>
    <dbReference type="NCBI Taxonomy" id="48021"/>
    <lineage>
        <taxon>Eukaryota</taxon>
        <taxon>Fungi</taxon>
        <taxon>Dikarya</taxon>
        <taxon>Basidiomycota</taxon>
        <taxon>Agaricomycotina</taxon>
        <taxon>Agaricomycetes</taxon>
        <taxon>Russulales</taxon>
        <taxon>Auriscalpiaceae</taxon>
        <taxon>Artomyces</taxon>
    </lineage>
</organism>
<dbReference type="EMBL" id="MU277223">
    <property type="protein sequence ID" value="KAI0059872.1"/>
    <property type="molecule type" value="Genomic_DNA"/>
</dbReference>